<dbReference type="RefSeq" id="WP_013534864.1">
    <property type="nucleotide sequence ID" value="NC_014924.1"/>
</dbReference>
<dbReference type="KEGG" id="psu:Psesu_1187"/>
<evidence type="ECO:0008006" key="3">
    <source>
        <dbReference type="Google" id="ProtNLM"/>
    </source>
</evidence>
<accession>E6WS86</accession>
<dbReference type="HOGENOM" id="CLU_2772915_0_0_6"/>
<dbReference type="OrthoDB" id="5988033at2"/>
<reference evidence="1 2" key="1">
    <citation type="submission" date="2011-01" db="EMBL/GenBank/DDBJ databases">
        <title>Complete sequence of Pseudoxanthomonas suwonensis 11-1.</title>
        <authorList>
            <consortium name="US DOE Joint Genome Institute"/>
            <person name="Lucas S."/>
            <person name="Copeland A."/>
            <person name="Lapidus A."/>
            <person name="Cheng J.-F."/>
            <person name="Goodwin L."/>
            <person name="Pitluck S."/>
            <person name="Teshima H."/>
            <person name="Detter J.C."/>
            <person name="Han C."/>
            <person name="Tapia R."/>
            <person name="Land M."/>
            <person name="Hauser L."/>
            <person name="Kyrpides N."/>
            <person name="Ivanova N."/>
            <person name="Ovchinnikova G."/>
            <person name="Siebers A.K."/>
            <person name="Allgaier M."/>
            <person name="Thelen M.P."/>
            <person name="Hugenholtz P."/>
            <person name="Gladden J."/>
            <person name="Woyke T."/>
        </authorList>
    </citation>
    <scope>NUCLEOTIDE SEQUENCE [LARGE SCALE GENOMIC DNA]</scope>
    <source>
        <strain evidence="2">11-1</strain>
    </source>
</reference>
<organism evidence="1 2">
    <name type="scientific">Pseudoxanthomonas suwonensis (strain 11-1)</name>
    <dbReference type="NCBI Taxonomy" id="743721"/>
    <lineage>
        <taxon>Bacteria</taxon>
        <taxon>Pseudomonadati</taxon>
        <taxon>Pseudomonadota</taxon>
        <taxon>Gammaproteobacteria</taxon>
        <taxon>Lysobacterales</taxon>
        <taxon>Lysobacteraceae</taxon>
        <taxon>Pseudoxanthomonas</taxon>
    </lineage>
</organism>
<dbReference type="STRING" id="743721.Psesu_1187"/>
<evidence type="ECO:0000313" key="1">
    <source>
        <dbReference type="EMBL" id="ADV27035.1"/>
    </source>
</evidence>
<dbReference type="EMBL" id="CP002446">
    <property type="protein sequence ID" value="ADV27035.1"/>
    <property type="molecule type" value="Genomic_DNA"/>
</dbReference>
<proteinExistence type="predicted"/>
<name>E6WS86_PSEUU</name>
<dbReference type="AlphaFoldDB" id="E6WS86"/>
<gene>
    <name evidence="1" type="ordered locus">Psesu_1187</name>
</gene>
<protein>
    <recommendedName>
        <fullName evidence="3">DUF2188 domain-containing protein</fullName>
    </recommendedName>
</protein>
<evidence type="ECO:0000313" key="2">
    <source>
        <dbReference type="Proteomes" id="UP000008632"/>
    </source>
</evidence>
<keyword evidence="2" id="KW-1185">Reference proteome</keyword>
<sequence length="69" mass="7919">MDCRRLTVHKDHRGCVLLDGERYLASCRSVSKALELARTLAAVHSLRRGPPVMVELRHYGQRPRPVRID</sequence>
<dbReference type="Proteomes" id="UP000008632">
    <property type="component" value="Chromosome"/>
</dbReference>